<dbReference type="Proteomes" id="UP001328107">
    <property type="component" value="Unassembled WGS sequence"/>
</dbReference>
<feature type="transmembrane region" description="Helical" evidence="1">
    <location>
        <begin position="146"/>
        <end position="172"/>
    </location>
</feature>
<protein>
    <submittedName>
        <fullName evidence="2">Uncharacterized protein</fullName>
    </submittedName>
</protein>
<sequence>GDWGGRGKKFRHCFSLEEKMAVLHIGRDETPRETKKRTACGHKKWIVLFALATIIVFLLAAIVFLGSPKFEVHGDPTKWVIFGLFIAFVAVGLLATVLTSAVLILNSHLLAIAVFGVTVIDILLAVPIIVLSILDPKGEGVTTRIGIPLIVVFIVQLVFAAALAVIALLTFIEMRGRKRAIDTIRSEPTPLAYVATVNRSPLASSPIASSRSYESRSQFNVTTTTASARRYLS</sequence>
<keyword evidence="3" id="KW-1185">Reference proteome</keyword>
<organism evidence="2 3">
    <name type="scientific">Pristionchus mayeri</name>
    <dbReference type="NCBI Taxonomy" id="1317129"/>
    <lineage>
        <taxon>Eukaryota</taxon>
        <taxon>Metazoa</taxon>
        <taxon>Ecdysozoa</taxon>
        <taxon>Nematoda</taxon>
        <taxon>Chromadorea</taxon>
        <taxon>Rhabditida</taxon>
        <taxon>Rhabditina</taxon>
        <taxon>Diplogasteromorpha</taxon>
        <taxon>Diplogasteroidea</taxon>
        <taxon>Neodiplogasteridae</taxon>
        <taxon>Pristionchus</taxon>
    </lineage>
</organism>
<dbReference type="AlphaFoldDB" id="A0AAN5DFK1"/>
<feature type="non-terminal residue" evidence="2">
    <location>
        <position position="1"/>
    </location>
</feature>
<gene>
    <name evidence="2" type="ORF">PMAYCL1PPCAC_31330</name>
</gene>
<evidence type="ECO:0000256" key="1">
    <source>
        <dbReference type="SAM" id="Phobius"/>
    </source>
</evidence>
<keyword evidence="1" id="KW-0472">Membrane</keyword>
<feature type="transmembrane region" description="Helical" evidence="1">
    <location>
        <begin position="112"/>
        <end position="134"/>
    </location>
</feature>
<keyword evidence="1" id="KW-1133">Transmembrane helix</keyword>
<evidence type="ECO:0000313" key="2">
    <source>
        <dbReference type="EMBL" id="GMR61135.1"/>
    </source>
</evidence>
<proteinExistence type="predicted"/>
<accession>A0AAN5DFK1</accession>
<feature type="transmembrane region" description="Helical" evidence="1">
    <location>
        <begin position="45"/>
        <end position="67"/>
    </location>
</feature>
<keyword evidence="1" id="KW-0812">Transmembrane</keyword>
<reference evidence="3" key="1">
    <citation type="submission" date="2022-10" db="EMBL/GenBank/DDBJ databases">
        <title>Genome assembly of Pristionchus species.</title>
        <authorList>
            <person name="Yoshida K."/>
            <person name="Sommer R.J."/>
        </authorList>
    </citation>
    <scope>NUCLEOTIDE SEQUENCE [LARGE SCALE GENOMIC DNA]</scope>
    <source>
        <strain evidence="3">RS5460</strain>
    </source>
</reference>
<feature type="transmembrane region" description="Helical" evidence="1">
    <location>
        <begin position="79"/>
        <end position="105"/>
    </location>
</feature>
<dbReference type="EMBL" id="BTRK01000006">
    <property type="protein sequence ID" value="GMR61135.1"/>
    <property type="molecule type" value="Genomic_DNA"/>
</dbReference>
<evidence type="ECO:0000313" key="3">
    <source>
        <dbReference type="Proteomes" id="UP001328107"/>
    </source>
</evidence>
<name>A0AAN5DFK1_9BILA</name>
<comment type="caution">
    <text evidence="2">The sequence shown here is derived from an EMBL/GenBank/DDBJ whole genome shotgun (WGS) entry which is preliminary data.</text>
</comment>